<evidence type="ECO:0000256" key="1">
    <source>
        <dbReference type="SAM" id="SignalP"/>
    </source>
</evidence>
<keyword evidence="4" id="KW-1185">Reference proteome</keyword>
<dbReference type="Proteomes" id="UP000288789">
    <property type="component" value="Unassembled WGS sequence"/>
</dbReference>
<dbReference type="AlphaFoldDB" id="A0A443YVT7"/>
<dbReference type="GO" id="GO:0006508">
    <property type="term" value="P:proteolysis"/>
    <property type="evidence" value="ECO:0007669"/>
    <property type="project" value="InterPro"/>
</dbReference>
<feature type="signal peptide" evidence="1">
    <location>
        <begin position="1"/>
        <end position="19"/>
    </location>
</feature>
<dbReference type="InterPro" id="IPR053145">
    <property type="entry name" value="AB_hydrolase_Est10"/>
</dbReference>
<feature type="chain" id="PRO_5019381999" evidence="1">
    <location>
        <begin position="20"/>
        <end position="310"/>
    </location>
</feature>
<accession>A0A443YVT7</accession>
<dbReference type="PANTHER" id="PTHR43265:SF1">
    <property type="entry name" value="ESTERASE ESTD"/>
    <property type="match status" value="1"/>
</dbReference>
<organism evidence="3 4">
    <name type="scientific">Pseudidiomarina gelatinasegens</name>
    <dbReference type="NCBI Taxonomy" id="2487740"/>
    <lineage>
        <taxon>Bacteria</taxon>
        <taxon>Pseudomonadati</taxon>
        <taxon>Pseudomonadota</taxon>
        <taxon>Gammaproteobacteria</taxon>
        <taxon>Alteromonadales</taxon>
        <taxon>Idiomarinaceae</taxon>
        <taxon>Pseudidiomarina</taxon>
    </lineage>
</organism>
<keyword evidence="1" id="KW-0732">Signal</keyword>
<dbReference type="PANTHER" id="PTHR43265">
    <property type="entry name" value="ESTERASE ESTD"/>
    <property type="match status" value="1"/>
</dbReference>
<sequence>MKAYLLLVVLTFLSAPAAAANERYYREDGTEIRYYLDNAEAENLLVIFQGSDCNNVRHMKSVNTIWEAFDTDSALLTIEKYGIDDSLAYASGERDDCPADYLKHDTMAQRIKDGVQLIEALRPSYREITLAGGSEGGSIAIGVAAQTPNLHAVLALNSGSSSFQHDVEFSIQQTVPTEQLDEVLNGFRQLVKQVKESNEPFPIEVSGHGYAFWKDALARDLLQPLREIDAPVLVMQSADDESVDPERTRQEVKKIIAGGAKNVTLKMMPGLDHGFRDSSGASRLREQIEYAAAAVKTKSSSSAIPFLKAK</sequence>
<evidence type="ECO:0000313" key="4">
    <source>
        <dbReference type="Proteomes" id="UP000288789"/>
    </source>
</evidence>
<reference evidence="3 4" key="1">
    <citation type="submission" date="2018-12" db="EMBL/GenBank/DDBJ databases">
        <authorList>
            <person name="Li A."/>
            <person name="Zhang M."/>
            <person name="Zhu H."/>
        </authorList>
    </citation>
    <scope>NUCLEOTIDE SEQUENCE [LARGE SCALE GENOMIC DNA]</scope>
    <source>
        <strain evidence="3 4">R04H25</strain>
    </source>
</reference>
<feature type="domain" description="Peptidase S9 prolyl oligopeptidase catalytic" evidence="2">
    <location>
        <begin position="126"/>
        <end position="295"/>
    </location>
</feature>
<keyword evidence="3" id="KW-0378">Hydrolase</keyword>
<dbReference type="GO" id="GO:0052689">
    <property type="term" value="F:carboxylic ester hydrolase activity"/>
    <property type="evidence" value="ECO:0007669"/>
    <property type="project" value="TreeGrafter"/>
</dbReference>
<dbReference type="InterPro" id="IPR029058">
    <property type="entry name" value="AB_hydrolase_fold"/>
</dbReference>
<dbReference type="GO" id="GO:0008236">
    <property type="term" value="F:serine-type peptidase activity"/>
    <property type="evidence" value="ECO:0007669"/>
    <property type="project" value="InterPro"/>
</dbReference>
<evidence type="ECO:0000259" key="2">
    <source>
        <dbReference type="Pfam" id="PF00326"/>
    </source>
</evidence>
<dbReference type="OrthoDB" id="8666017at2"/>
<dbReference type="SUPFAM" id="SSF53474">
    <property type="entry name" value="alpha/beta-Hydrolases"/>
    <property type="match status" value="1"/>
</dbReference>
<gene>
    <name evidence="3" type="ORF">EGC76_11535</name>
</gene>
<dbReference type="InterPro" id="IPR001375">
    <property type="entry name" value="Peptidase_S9_cat"/>
</dbReference>
<evidence type="ECO:0000313" key="3">
    <source>
        <dbReference type="EMBL" id="RWU08038.1"/>
    </source>
</evidence>
<dbReference type="Gene3D" id="3.40.50.1820">
    <property type="entry name" value="alpha/beta hydrolase"/>
    <property type="match status" value="1"/>
</dbReference>
<protein>
    <submittedName>
        <fullName evidence="3">Alpha/beta hydrolase</fullName>
    </submittedName>
</protein>
<dbReference type="Pfam" id="PF00326">
    <property type="entry name" value="Peptidase_S9"/>
    <property type="match status" value="1"/>
</dbReference>
<proteinExistence type="predicted"/>
<dbReference type="EMBL" id="RSFE01000013">
    <property type="protein sequence ID" value="RWU08038.1"/>
    <property type="molecule type" value="Genomic_DNA"/>
</dbReference>
<name>A0A443YVT7_9GAMM</name>
<comment type="caution">
    <text evidence="3">The sequence shown here is derived from an EMBL/GenBank/DDBJ whole genome shotgun (WGS) entry which is preliminary data.</text>
</comment>